<dbReference type="Proteomes" id="UP001166251">
    <property type="component" value="Unassembled WGS sequence"/>
</dbReference>
<dbReference type="PANTHER" id="PTHR48081">
    <property type="entry name" value="AB HYDROLASE SUPERFAMILY PROTEIN C4A8.06C"/>
    <property type="match status" value="1"/>
</dbReference>
<evidence type="ECO:0000256" key="1">
    <source>
        <dbReference type="ARBA" id="ARBA00022801"/>
    </source>
</evidence>
<comment type="caution">
    <text evidence="4">The sequence shown here is derived from an EMBL/GenBank/DDBJ whole genome shotgun (WGS) entry which is preliminary data.</text>
</comment>
<keyword evidence="5" id="KW-1185">Reference proteome</keyword>
<dbReference type="InterPro" id="IPR029058">
    <property type="entry name" value="AB_hydrolase_fold"/>
</dbReference>
<protein>
    <submittedName>
        <fullName evidence="4">Alpha/beta hydrolase</fullName>
    </submittedName>
</protein>
<dbReference type="Pfam" id="PF20434">
    <property type="entry name" value="BD-FAE"/>
    <property type="match status" value="1"/>
</dbReference>
<feature type="chain" id="PRO_5046587484" evidence="2">
    <location>
        <begin position="22"/>
        <end position="303"/>
    </location>
</feature>
<evidence type="ECO:0000256" key="2">
    <source>
        <dbReference type="SAM" id="SignalP"/>
    </source>
</evidence>
<evidence type="ECO:0000313" key="4">
    <source>
        <dbReference type="EMBL" id="MBW8190386.1"/>
    </source>
</evidence>
<proteinExistence type="predicted"/>
<sequence length="303" mass="32827">MTRYLLLVLLCCWSWSYQAHGANDSNFTMPKLPANVRYFHDVPIGQVGNVQLYIDIAVPAQALATPAPAIVAIHGGGWRKGHKNKFASKIVNFAKRGYVAASLMYRLAPDHPFPAAVEDVKVGVRFLKAHAEQYGVNPNQIIALGSSAGGHLAAMLGATGNDDSFSTHGLWDDVDSSVMLAVTFSGPNAEFDSQFADQWSSITKFLGGKASSRPDIAKAAMPISYLDANDPPFFVVHGNADNIVPVSMGRTFVEGLKSAGVEHRYIEIEGGTHKLKQSAPQAQKQAYQQAWQMIEEVIAAQEE</sequence>
<name>A0ABS7EDG5_9GAMM</name>
<dbReference type="PANTHER" id="PTHR48081:SF13">
    <property type="entry name" value="ALPHA_BETA HYDROLASE"/>
    <property type="match status" value="1"/>
</dbReference>
<dbReference type="InterPro" id="IPR050300">
    <property type="entry name" value="GDXG_lipolytic_enzyme"/>
</dbReference>
<feature type="signal peptide" evidence="2">
    <location>
        <begin position="1"/>
        <end position="21"/>
    </location>
</feature>
<feature type="domain" description="Tyrosinase copper-binding" evidence="3">
    <location>
        <begin position="230"/>
        <end position="241"/>
    </location>
</feature>
<evidence type="ECO:0000259" key="3">
    <source>
        <dbReference type="PROSITE" id="PS00498"/>
    </source>
</evidence>
<dbReference type="PROSITE" id="PS00498">
    <property type="entry name" value="TYROSINASE_2"/>
    <property type="match status" value="1"/>
</dbReference>
<dbReference type="Gene3D" id="3.40.50.1820">
    <property type="entry name" value="alpha/beta hydrolase"/>
    <property type="match status" value="1"/>
</dbReference>
<dbReference type="SUPFAM" id="SSF53474">
    <property type="entry name" value="alpha/beta-Hydrolases"/>
    <property type="match status" value="1"/>
</dbReference>
<reference evidence="4" key="1">
    <citation type="submission" date="2021-07" db="EMBL/GenBank/DDBJ databases">
        <title>Neiella marina sp. nov., isolated from the intestinal content of sea cucumber Apostichopus japonicus.</title>
        <authorList>
            <person name="Bai X."/>
        </authorList>
    </citation>
    <scope>NUCLEOTIDE SEQUENCE</scope>
    <source>
        <strain evidence="4">126</strain>
    </source>
</reference>
<gene>
    <name evidence="4" type="ORF">K0504_05000</name>
</gene>
<keyword evidence="1 4" id="KW-0378">Hydrolase</keyword>
<keyword evidence="2" id="KW-0732">Signal</keyword>
<dbReference type="GO" id="GO:0016787">
    <property type="term" value="F:hydrolase activity"/>
    <property type="evidence" value="ECO:0007669"/>
    <property type="project" value="UniProtKB-KW"/>
</dbReference>
<accession>A0ABS7EDG5</accession>
<organism evidence="4 5">
    <name type="scientific">Neiella holothuriorum</name>
    <dbReference type="NCBI Taxonomy" id="2870530"/>
    <lineage>
        <taxon>Bacteria</taxon>
        <taxon>Pseudomonadati</taxon>
        <taxon>Pseudomonadota</taxon>
        <taxon>Gammaproteobacteria</taxon>
        <taxon>Alteromonadales</taxon>
        <taxon>Echinimonadaceae</taxon>
        <taxon>Neiella</taxon>
    </lineage>
</organism>
<evidence type="ECO:0000313" key="5">
    <source>
        <dbReference type="Proteomes" id="UP001166251"/>
    </source>
</evidence>
<dbReference type="RefSeq" id="WP_220103076.1">
    <property type="nucleotide sequence ID" value="NZ_JAHZSS010000004.1"/>
</dbReference>
<dbReference type="InterPro" id="IPR002227">
    <property type="entry name" value="Tyrosinase_Cu-bd"/>
</dbReference>
<dbReference type="EMBL" id="JAHZSS010000004">
    <property type="protein sequence ID" value="MBW8190386.1"/>
    <property type="molecule type" value="Genomic_DNA"/>
</dbReference>
<dbReference type="InterPro" id="IPR049492">
    <property type="entry name" value="BD-FAE-like_dom"/>
</dbReference>